<reference evidence="2 3" key="1">
    <citation type="submission" date="2020-03" db="EMBL/GenBank/DDBJ databases">
        <title>Genomic Encyclopedia of Archaeal and Bacterial Type Strains, Phase II (KMG-II): from individual species to whole genera.</title>
        <authorList>
            <person name="Goeker M."/>
        </authorList>
    </citation>
    <scope>NUCLEOTIDE SEQUENCE [LARGE SCALE GENOMIC DNA]</scope>
    <source>
        <strain evidence="2 3">DSM 4749</strain>
    </source>
</reference>
<dbReference type="CDD" id="cd16359">
    <property type="entry name" value="VOC_BsCatE_like_C"/>
    <property type="match status" value="1"/>
</dbReference>
<dbReference type="PROSITE" id="PS51819">
    <property type="entry name" value="VOC"/>
    <property type="match status" value="2"/>
</dbReference>
<dbReference type="Pfam" id="PF00903">
    <property type="entry name" value="Glyoxalase"/>
    <property type="match status" value="2"/>
</dbReference>
<dbReference type="Gene3D" id="3.10.180.10">
    <property type="entry name" value="2,3-Dihydroxybiphenyl 1,2-Dioxygenase, domain 1"/>
    <property type="match status" value="2"/>
</dbReference>
<dbReference type="GO" id="GO:0018577">
    <property type="term" value="F:catechol 2,3-dioxygenase activity"/>
    <property type="evidence" value="ECO:0007669"/>
    <property type="project" value="UniProtKB-EC"/>
</dbReference>
<keyword evidence="3" id="KW-1185">Reference proteome</keyword>
<dbReference type="Proteomes" id="UP000532769">
    <property type="component" value="Unassembled WGS sequence"/>
</dbReference>
<dbReference type="EC" id="1.13.11.2" evidence="2"/>
<keyword evidence="2" id="KW-0223">Dioxygenase</keyword>
<dbReference type="CDD" id="cd07255">
    <property type="entry name" value="VOC_BsCatE_like_N"/>
    <property type="match status" value="1"/>
</dbReference>
<dbReference type="InterPro" id="IPR004360">
    <property type="entry name" value="Glyas_Fos-R_dOase_dom"/>
</dbReference>
<evidence type="ECO:0000313" key="3">
    <source>
        <dbReference type="Proteomes" id="UP000532769"/>
    </source>
</evidence>
<evidence type="ECO:0000313" key="2">
    <source>
        <dbReference type="EMBL" id="NIK16326.1"/>
    </source>
</evidence>
<evidence type="ECO:0000259" key="1">
    <source>
        <dbReference type="PROSITE" id="PS51819"/>
    </source>
</evidence>
<dbReference type="RefSeq" id="WP_166911746.1">
    <property type="nucleotide sequence ID" value="NZ_JAASRS010000001.1"/>
</dbReference>
<feature type="domain" description="VOC" evidence="1">
    <location>
        <begin position="170"/>
        <end position="285"/>
    </location>
</feature>
<protein>
    <submittedName>
        <fullName evidence="2">Catechol 2,3-dioxygenase</fullName>
        <ecNumber evidence="2">1.13.11.2</ecNumber>
    </submittedName>
</protein>
<comment type="caution">
    <text evidence="2">The sequence shown here is derived from an EMBL/GenBank/DDBJ whole genome shotgun (WGS) entry which is preliminary data.</text>
</comment>
<accession>A0A846ML01</accession>
<keyword evidence="2" id="KW-0560">Oxidoreductase</keyword>
<dbReference type="PANTHER" id="PTHR43279">
    <property type="entry name" value="CATECHOL-2,3-DIOXYGENASE"/>
    <property type="match status" value="1"/>
</dbReference>
<dbReference type="InterPro" id="IPR029068">
    <property type="entry name" value="Glyas_Bleomycin-R_OHBP_Dase"/>
</dbReference>
<proteinExistence type="predicted"/>
<gene>
    <name evidence="2" type="ORF">BDD39_002836</name>
</gene>
<dbReference type="InterPro" id="IPR037523">
    <property type="entry name" value="VOC_core"/>
</dbReference>
<dbReference type="EMBL" id="JAASRS010000001">
    <property type="protein sequence ID" value="NIK16326.1"/>
    <property type="molecule type" value="Genomic_DNA"/>
</dbReference>
<name>A0A846ML01_9BACL</name>
<dbReference type="AlphaFoldDB" id="A0A846ML01"/>
<sequence>MNDIIHPQTTIGHVHLIVSNLERSLRFYTEIIGFRLLKQNPYEAVLTADGVTPLVVIEEKADAVPKPPRTTGLYHFAILVPDRKSLAQSLLHLLESGYPLQGASDHLFSEAVYLADPDGNGIEIYADRPMEKWEKTANGEYKAVTEPLDVNNLLAQAGTEAWSGLPMHTRIGHIHLHVAHIEEAYAFYVQGLGFEPTTRMGTHALFVSAGGYHHHIGLNTWAGVGAPKPPANAVGLRVFSIVLPNEAEREKAVERLQHIGASVRRSENSILTSDPFGNEIELIIQYI</sequence>
<dbReference type="PANTHER" id="PTHR43279:SF1">
    <property type="entry name" value="CATECHOL-2,3-DIOXYGENASE"/>
    <property type="match status" value="1"/>
</dbReference>
<dbReference type="SUPFAM" id="SSF54593">
    <property type="entry name" value="Glyoxalase/Bleomycin resistance protein/Dihydroxybiphenyl dioxygenase"/>
    <property type="match status" value="2"/>
</dbReference>
<organism evidence="2 3">
    <name type="scientific">Saccharococcus thermophilus</name>
    <dbReference type="NCBI Taxonomy" id="29396"/>
    <lineage>
        <taxon>Bacteria</taxon>
        <taxon>Bacillati</taxon>
        <taxon>Bacillota</taxon>
        <taxon>Bacilli</taxon>
        <taxon>Bacillales</taxon>
        <taxon>Anoxybacillaceae</taxon>
        <taxon>Saccharococcus</taxon>
    </lineage>
</organism>
<feature type="domain" description="VOC" evidence="1">
    <location>
        <begin position="10"/>
        <end position="127"/>
    </location>
</feature>